<dbReference type="Proteomes" id="UP000294684">
    <property type="component" value="Unassembled WGS sequence"/>
</dbReference>
<proteinExistence type="predicted"/>
<accession>A0A4V3HHQ8</accession>
<sequence>MITLRVKEDINLNGHTISLHRNAPDVNGKVTNTFVDTGNSKMNGTLFDLENPLKTGLGSNRTTYVYRDQLPRRFDYIK</sequence>
<evidence type="ECO:0000313" key="1">
    <source>
        <dbReference type="EMBL" id="TDY66744.1"/>
    </source>
</evidence>
<reference evidence="1 2" key="1">
    <citation type="submission" date="2019-03" db="EMBL/GenBank/DDBJ databases">
        <title>Genomic Encyclopedia of Archaeal and Bacterial Type Strains, Phase II (KMG-II): from individual species to whole genera.</title>
        <authorList>
            <person name="Goeker M."/>
        </authorList>
    </citation>
    <scope>NUCLEOTIDE SEQUENCE [LARGE SCALE GENOMIC DNA]</scope>
    <source>
        <strain evidence="1 2">DSM 21537</strain>
    </source>
</reference>
<organism evidence="1 2">
    <name type="scientific">Leptospira meyeri</name>
    <dbReference type="NCBI Taxonomy" id="29508"/>
    <lineage>
        <taxon>Bacteria</taxon>
        <taxon>Pseudomonadati</taxon>
        <taxon>Spirochaetota</taxon>
        <taxon>Spirochaetia</taxon>
        <taxon>Leptospirales</taxon>
        <taxon>Leptospiraceae</taxon>
        <taxon>Leptospira</taxon>
    </lineage>
</organism>
<comment type="caution">
    <text evidence="1">The sequence shown here is derived from an EMBL/GenBank/DDBJ whole genome shotgun (WGS) entry which is preliminary data.</text>
</comment>
<dbReference type="AlphaFoldDB" id="A0A4V3HHQ8"/>
<name>A0A4V3HHQ8_LEPME</name>
<evidence type="ECO:0000313" key="2">
    <source>
        <dbReference type="Proteomes" id="UP000294684"/>
    </source>
</evidence>
<keyword evidence="2" id="KW-1185">Reference proteome</keyword>
<protein>
    <submittedName>
        <fullName evidence="1">Uncharacterized protein</fullName>
    </submittedName>
</protein>
<dbReference type="EMBL" id="SORO01000005">
    <property type="protein sequence ID" value="TDY66744.1"/>
    <property type="molecule type" value="Genomic_DNA"/>
</dbReference>
<gene>
    <name evidence="1" type="ORF">CLV96_3854</name>
</gene>